<sequence>MIFLIVPVHPGSFSPR</sequence>
<dbReference type="AlphaFoldDB" id="A0A0E9TJR2"/>
<dbReference type="EMBL" id="GBXM01054673">
    <property type="protein sequence ID" value="JAH53904.1"/>
    <property type="molecule type" value="Transcribed_RNA"/>
</dbReference>
<protein>
    <submittedName>
        <fullName evidence="1">Uncharacterized protein</fullName>
    </submittedName>
</protein>
<reference evidence="1" key="1">
    <citation type="submission" date="2014-11" db="EMBL/GenBank/DDBJ databases">
        <authorList>
            <person name="Amaro Gonzalez C."/>
        </authorList>
    </citation>
    <scope>NUCLEOTIDE SEQUENCE</scope>
</reference>
<evidence type="ECO:0000313" key="1">
    <source>
        <dbReference type="EMBL" id="JAH53904.1"/>
    </source>
</evidence>
<reference evidence="1" key="2">
    <citation type="journal article" date="2015" name="Fish Shellfish Immunol.">
        <title>Early steps in the European eel (Anguilla anguilla)-Vibrio vulnificus interaction in the gills: Role of the RtxA13 toxin.</title>
        <authorList>
            <person name="Callol A."/>
            <person name="Pajuelo D."/>
            <person name="Ebbesson L."/>
            <person name="Teles M."/>
            <person name="MacKenzie S."/>
            <person name="Amaro C."/>
        </authorList>
    </citation>
    <scope>NUCLEOTIDE SEQUENCE</scope>
</reference>
<accession>A0A0E9TJR2</accession>
<proteinExistence type="predicted"/>
<name>A0A0E9TJR2_ANGAN</name>
<organism evidence="1">
    <name type="scientific">Anguilla anguilla</name>
    <name type="common">European freshwater eel</name>
    <name type="synonym">Muraena anguilla</name>
    <dbReference type="NCBI Taxonomy" id="7936"/>
    <lineage>
        <taxon>Eukaryota</taxon>
        <taxon>Metazoa</taxon>
        <taxon>Chordata</taxon>
        <taxon>Craniata</taxon>
        <taxon>Vertebrata</taxon>
        <taxon>Euteleostomi</taxon>
        <taxon>Actinopterygii</taxon>
        <taxon>Neopterygii</taxon>
        <taxon>Teleostei</taxon>
        <taxon>Anguilliformes</taxon>
        <taxon>Anguillidae</taxon>
        <taxon>Anguilla</taxon>
    </lineage>
</organism>